<reference evidence="1 2" key="1">
    <citation type="journal article" date="2016" name="Front. Microbiol.">
        <title>Single-Cell (Meta-)Genomics of a Dimorphic Candidatus Thiomargarita nelsonii Reveals Genomic Plasticity.</title>
        <authorList>
            <person name="Flood B.E."/>
            <person name="Fliss P."/>
            <person name="Jones D.S."/>
            <person name="Dick G.J."/>
            <person name="Jain S."/>
            <person name="Kaster A.K."/>
            <person name="Winkel M."/>
            <person name="Mussmann M."/>
            <person name="Bailey J."/>
        </authorList>
    </citation>
    <scope>NUCLEOTIDE SEQUENCE [LARGE SCALE GENOMIC DNA]</scope>
    <source>
        <strain evidence="1">Hydrate Ridge</strain>
    </source>
</reference>
<evidence type="ECO:0000313" key="2">
    <source>
        <dbReference type="Proteomes" id="UP000030428"/>
    </source>
</evidence>
<sequence>DRHFTPKNEMMKKIFDGFLDQANSGVKDIAAALGVAASVFLPVRLVSHDLRLLGVLSRAEKEDWLILVDCDA</sequence>
<keyword evidence="2" id="KW-1185">Reference proteome</keyword>
<gene>
    <name evidence="1" type="ORF">PN36_33780</name>
</gene>
<accession>A0A4E0RAW0</accession>
<dbReference type="EMBL" id="JSZA02000371">
    <property type="protein sequence ID" value="TGN99756.1"/>
    <property type="molecule type" value="Genomic_DNA"/>
</dbReference>
<comment type="caution">
    <text evidence="1">The sequence shown here is derived from an EMBL/GenBank/DDBJ whole genome shotgun (WGS) entry which is preliminary data.</text>
</comment>
<organism evidence="1 2">
    <name type="scientific">Candidatus Thiomargarita nelsonii</name>
    <dbReference type="NCBI Taxonomy" id="1003181"/>
    <lineage>
        <taxon>Bacteria</taxon>
        <taxon>Pseudomonadati</taxon>
        <taxon>Pseudomonadota</taxon>
        <taxon>Gammaproteobacteria</taxon>
        <taxon>Thiotrichales</taxon>
        <taxon>Thiotrichaceae</taxon>
        <taxon>Thiomargarita</taxon>
    </lineage>
</organism>
<feature type="non-terminal residue" evidence="1">
    <location>
        <position position="1"/>
    </location>
</feature>
<proteinExistence type="predicted"/>
<dbReference type="AlphaFoldDB" id="A0A4E0RAW0"/>
<name>A0A4E0RAW0_9GAMM</name>
<evidence type="ECO:0000313" key="1">
    <source>
        <dbReference type="EMBL" id="TGN99756.1"/>
    </source>
</evidence>
<protein>
    <submittedName>
        <fullName evidence="1">Uncharacterized protein</fullName>
    </submittedName>
</protein>
<dbReference type="Proteomes" id="UP000030428">
    <property type="component" value="Unassembled WGS sequence"/>
</dbReference>